<feature type="region of interest" description="Disordered" evidence="11">
    <location>
        <begin position="1"/>
        <end position="37"/>
    </location>
</feature>
<dbReference type="InterPro" id="IPR050256">
    <property type="entry name" value="Glycosyltransferase_2"/>
</dbReference>
<dbReference type="SUPFAM" id="SSF53448">
    <property type="entry name" value="Nucleotide-diphospho-sugar transferases"/>
    <property type="match status" value="1"/>
</dbReference>
<proteinExistence type="inferred from homology"/>
<keyword evidence="6" id="KW-0460">Magnesium</keyword>
<dbReference type="InterPro" id="IPR001173">
    <property type="entry name" value="Glyco_trans_2-like"/>
</dbReference>
<evidence type="ECO:0000256" key="4">
    <source>
        <dbReference type="ARBA" id="ARBA00022676"/>
    </source>
</evidence>
<dbReference type="InterPro" id="IPR029044">
    <property type="entry name" value="Nucleotide-diphossugar_trans"/>
</dbReference>
<feature type="domain" description="Glycosyltransferase 2-like" evidence="12">
    <location>
        <begin position="42"/>
        <end position="108"/>
    </location>
</feature>
<comment type="cofactor">
    <cofactor evidence="2">
        <name>Mg(2+)</name>
        <dbReference type="ChEBI" id="CHEBI:18420"/>
    </cofactor>
</comment>
<keyword evidence="4 13" id="KW-0328">Glycosyltransferase</keyword>
<evidence type="ECO:0000256" key="10">
    <source>
        <dbReference type="ARBA" id="ARBA00048997"/>
    </source>
</evidence>
<dbReference type="EMBL" id="JAUHPW010000006">
    <property type="protein sequence ID" value="MDN4476011.1"/>
    <property type="molecule type" value="Genomic_DNA"/>
</dbReference>
<evidence type="ECO:0000256" key="3">
    <source>
        <dbReference type="ARBA" id="ARBA00006739"/>
    </source>
</evidence>
<comment type="cofactor">
    <cofactor evidence="1">
        <name>Mn(2+)</name>
        <dbReference type="ChEBI" id="CHEBI:29035"/>
    </cofactor>
</comment>
<comment type="similarity">
    <text evidence="3">Belongs to the glycosyltransferase 2 family.</text>
</comment>
<accession>A0ABT8GA59</accession>
<dbReference type="GO" id="GO:0016757">
    <property type="term" value="F:glycosyltransferase activity"/>
    <property type="evidence" value="ECO:0007669"/>
    <property type="project" value="UniProtKB-KW"/>
</dbReference>
<dbReference type="PANTHER" id="PTHR48090:SF10">
    <property type="entry name" value="GLUCOSYL-3-PHOSPHOGLYCERATE SYNTHASE"/>
    <property type="match status" value="1"/>
</dbReference>
<evidence type="ECO:0000259" key="12">
    <source>
        <dbReference type="Pfam" id="PF00535"/>
    </source>
</evidence>
<evidence type="ECO:0000256" key="2">
    <source>
        <dbReference type="ARBA" id="ARBA00001946"/>
    </source>
</evidence>
<feature type="compositionally biased region" description="Basic and acidic residues" evidence="11">
    <location>
        <begin position="279"/>
        <end position="291"/>
    </location>
</feature>
<feature type="region of interest" description="Disordered" evidence="11">
    <location>
        <begin position="272"/>
        <end position="291"/>
    </location>
</feature>
<dbReference type="PANTHER" id="PTHR48090">
    <property type="entry name" value="UNDECAPRENYL-PHOSPHATE 4-DEOXY-4-FORMAMIDO-L-ARABINOSE TRANSFERASE-RELATED"/>
    <property type="match status" value="1"/>
</dbReference>
<dbReference type="Proteomes" id="UP001172728">
    <property type="component" value="Unassembled WGS sequence"/>
</dbReference>
<evidence type="ECO:0000256" key="5">
    <source>
        <dbReference type="ARBA" id="ARBA00022679"/>
    </source>
</evidence>
<evidence type="ECO:0000256" key="8">
    <source>
        <dbReference type="ARBA" id="ARBA00040894"/>
    </source>
</evidence>
<dbReference type="EC" id="2.4.1.266" evidence="7"/>
<dbReference type="RefSeq" id="WP_301133711.1">
    <property type="nucleotide sequence ID" value="NZ_JAUHPW010000006.1"/>
</dbReference>
<evidence type="ECO:0000256" key="7">
    <source>
        <dbReference type="ARBA" id="ARBA00039022"/>
    </source>
</evidence>
<dbReference type="Pfam" id="PF00535">
    <property type="entry name" value="Glycos_transf_2"/>
    <property type="match status" value="1"/>
</dbReference>
<organism evidence="13 14">
    <name type="scientific">Demequina litoralis</name>
    <dbReference type="NCBI Taxonomy" id="3051660"/>
    <lineage>
        <taxon>Bacteria</taxon>
        <taxon>Bacillati</taxon>
        <taxon>Actinomycetota</taxon>
        <taxon>Actinomycetes</taxon>
        <taxon>Micrococcales</taxon>
        <taxon>Demequinaceae</taxon>
        <taxon>Demequina</taxon>
    </lineage>
</organism>
<sequence length="291" mass="30538">MSPAEGAEPRKASADALARARARRARGRAAAPPPPGPSVAALIVAHDQARRIAATVRAALAIPGVDLVLVVDDGSTDNTQELARRAGAVVIRHSHTRGRSAAVETGASVIAMRDEPGRTPRAVLLLDPNLGHYAIGAAPLVPAVLEGVCDLAVALTDAQAVAPGVPSKIARAAVERATGWSPRQPLGRIRCLTREALEASMPLARGNGLEPAMTLDVLHAGLTITEVECEIRHKGPSIEDRSPMGRANRYREVLTAVSARRIRGRVDTARTAVGHRLRPGADEGPETREDA</sequence>
<evidence type="ECO:0000256" key="1">
    <source>
        <dbReference type="ARBA" id="ARBA00001936"/>
    </source>
</evidence>
<name>A0ABT8GA59_9MICO</name>
<keyword evidence="5 13" id="KW-0808">Transferase</keyword>
<keyword evidence="14" id="KW-1185">Reference proteome</keyword>
<evidence type="ECO:0000256" key="6">
    <source>
        <dbReference type="ARBA" id="ARBA00022842"/>
    </source>
</evidence>
<evidence type="ECO:0000313" key="14">
    <source>
        <dbReference type="Proteomes" id="UP001172728"/>
    </source>
</evidence>
<evidence type="ECO:0000313" key="13">
    <source>
        <dbReference type="EMBL" id="MDN4476011.1"/>
    </source>
</evidence>
<dbReference type="Gene3D" id="3.90.550.10">
    <property type="entry name" value="Spore Coat Polysaccharide Biosynthesis Protein SpsA, Chain A"/>
    <property type="match status" value="1"/>
</dbReference>
<evidence type="ECO:0000256" key="11">
    <source>
        <dbReference type="SAM" id="MobiDB-lite"/>
    </source>
</evidence>
<comment type="catalytic activity">
    <reaction evidence="9">
        <text>(2R)-3-phosphoglycerate + UDP-alpha-D-glucose = (2R)-2-O-(alpha-D-glucopyranosyl)-3-phospho-glycerate + UDP + H(+)</text>
        <dbReference type="Rhea" id="RHEA:31319"/>
        <dbReference type="ChEBI" id="CHEBI:15378"/>
        <dbReference type="ChEBI" id="CHEBI:58223"/>
        <dbReference type="ChEBI" id="CHEBI:58272"/>
        <dbReference type="ChEBI" id="CHEBI:58885"/>
        <dbReference type="ChEBI" id="CHEBI:62600"/>
        <dbReference type="EC" id="2.4.1.266"/>
    </reaction>
    <physiologicalReaction direction="left-to-right" evidence="9">
        <dbReference type="Rhea" id="RHEA:31320"/>
    </physiologicalReaction>
</comment>
<evidence type="ECO:0000256" key="9">
    <source>
        <dbReference type="ARBA" id="ARBA00048689"/>
    </source>
</evidence>
<comment type="caution">
    <text evidence="13">The sequence shown here is derived from an EMBL/GenBank/DDBJ whole genome shotgun (WGS) entry which is preliminary data.</text>
</comment>
<protein>
    <recommendedName>
        <fullName evidence="8">Glucosyl-3-phosphoglycerate synthase</fullName>
        <ecNumber evidence="7">2.4.1.266</ecNumber>
    </recommendedName>
</protein>
<reference evidence="13" key="1">
    <citation type="submission" date="2023-06" db="EMBL/GenBank/DDBJ databases">
        <title>Sysu t00192.</title>
        <authorList>
            <person name="Gao L."/>
            <person name="Fang B.-Z."/>
            <person name="Li W.-J."/>
        </authorList>
    </citation>
    <scope>NUCLEOTIDE SEQUENCE</scope>
    <source>
        <strain evidence="13">SYSU T00192</strain>
    </source>
</reference>
<gene>
    <name evidence="13" type="ORF">QQX09_09115</name>
</gene>
<comment type="catalytic activity">
    <reaction evidence="10">
        <text>an NDP-alpha-D-glucose + (2R)-3-phosphoglycerate = (2R)-2-O-(alpha-D-glucopyranosyl)-3-phospho-glycerate + a ribonucleoside 5'-diphosphate + H(+)</text>
        <dbReference type="Rhea" id="RHEA:47244"/>
        <dbReference type="ChEBI" id="CHEBI:15378"/>
        <dbReference type="ChEBI" id="CHEBI:57930"/>
        <dbReference type="ChEBI" id="CHEBI:58272"/>
        <dbReference type="ChEBI" id="CHEBI:62600"/>
        <dbReference type="ChEBI" id="CHEBI:76533"/>
        <dbReference type="EC" id="2.4.1.266"/>
    </reaction>
    <physiologicalReaction direction="left-to-right" evidence="10">
        <dbReference type="Rhea" id="RHEA:47245"/>
    </physiologicalReaction>
</comment>